<proteinExistence type="predicted"/>
<dbReference type="InParanoid" id="A0A371RF17"/>
<reference evidence="2 3" key="1">
    <citation type="submission" date="2018-08" db="EMBL/GenBank/DDBJ databases">
        <title>Parvularcula sp. SM1705, isolated from surface water of the South Sea China.</title>
        <authorList>
            <person name="Sun L."/>
        </authorList>
    </citation>
    <scope>NUCLEOTIDE SEQUENCE [LARGE SCALE GENOMIC DNA]</scope>
    <source>
        <strain evidence="2 3">SM1705</strain>
    </source>
</reference>
<sequence length="383" mass="40735">MGRPHLSIMGVIYEALGFAGGHFGTVLRIAWLPLVLIMGLEFYLSYQEILPQGAAMQTGFVLEKGWITRVADVVFALGQGSLDAFWGAACSSMNMNGFGGGSANCGGFAAVKDLFASINPYVWLIFIAAILQASVLVSLTRYAAGVERPHHRSLHLSFGIKHLLFIVTAALSFTGVVFLATRLYGLAAKITTPAIDALLSTKTVEIASGGGLHPELGPTHEPFEGLNTLIDAADGWLGTLGLGIGTIDLVIFLPFALVSLYLILRLLAWPYLVAAGSGAPLQRSLALSKGLNVLGLFVIVVLWIVLSTATLWVTTWSLHFIFGFLWNGAASLLSGLEGFNPNTGLGFWVEWIIRIMLGGILIAIQAFLVALQAGMGGALVHRA</sequence>
<keyword evidence="1" id="KW-0812">Transmembrane</keyword>
<feature type="transmembrane region" description="Helical" evidence="1">
    <location>
        <begin position="320"/>
        <end position="339"/>
    </location>
</feature>
<organism evidence="2 3">
    <name type="scientific">Parvularcula marina</name>
    <dbReference type="NCBI Taxonomy" id="2292771"/>
    <lineage>
        <taxon>Bacteria</taxon>
        <taxon>Pseudomonadati</taxon>
        <taxon>Pseudomonadota</taxon>
        <taxon>Alphaproteobacteria</taxon>
        <taxon>Parvularculales</taxon>
        <taxon>Parvularculaceae</taxon>
        <taxon>Parvularcula</taxon>
    </lineage>
</organism>
<feature type="transmembrane region" description="Helical" evidence="1">
    <location>
        <begin position="121"/>
        <end position="142"/>
    </location>
</feature>
<protein>
    <submittedName>
        <fullName evidence="2">Uncharacterized protein</fullName>
    </submittedName>
</protein>
<keyword evidence="3" id="KW-1185">Reference proteome</keyword>
<dbReference type="EMBL" id="QUQO01000001">
    <property type="protein sequence ID" value="RFB04042.1"/>
    <property type="molecule type" value="Genomic_DNA"/>
</dbReference>
<gene>
    <name evidence="2" type="ORF">DX908_01335</name>
</gene>
<accession>A0A371RF17</accession>
<feature type="transmembrane region" description="Helical" evidence="1">
    <location>
        <begin position="351"/>
        <end position="373"/>
    </location>
</feature>
<feature type="transmembrane region" description="Helical" evidence="1">
    <location>
        <begin position="249"/>
        <end position="272"/>
    </location>
</feature>
<feature type="transmembrane region" description="Helical" evidence="1">
    <location>
        <begin position="163"/>
        <end position="184"/>
    </location>
</feature>
<evidence type="ECO:0000256" key="1">
    <source>
        <dbReference type="SAM" id="Phobius"/>
    </source>
</evidence>
<dbReference type="Proteomes" id="UP000264589">
    <property type="component" value="Unassembled WGS sequence"/>
</dbReference>
<evidence type="ECO:0000313" key="2">
    <source>
        <dbReference type="EMBL" id="RFB04042.1"/>
    </source>
</evidence>
<evidence type="ECO:0000313" key="3">
    <source>
        <dbReference type="Proteomes" id="UP000264589"/>
    </source>
</evidence>
<feature type="transmembrane region" description="Helical" evidence="1">
    <location>
        <begin position="293"/>
        <end position="314"/>
    </location>
</feature>
<dbReference type="AlphaFoldDB" id="A0A371RF17"/>
<name>A0A371RF17_9PROT</name>
<feature type="transmembrane region" description="Helical" evidence="1">
    <location>
        <begin position="12"/>
        <end position="40"/>
    </location>
</feature>
<keyword evidence="1" id="KW-0472">Membrane</keyword>
<comment type="caution">
    <text evidence="2">The sequence shown here is derived from an EMBL/GenBank/DDBJ whole genome shotgun (WGS) entry which is preliminary data.</text>
</comment>
<keyword evidence="1" id="KW-1133">Transmembrane helix</keyword>